<dbReference type="AlphaFoldDB" id="A0A9I9DYR3"/>
<dbReference type="EnsemblPlants" id="MELO3C025302.2.1">
    <property type="protein sequence ID" value="MELO3C025302.2.1"/>
    <property type="gene ID" value="MELO3C025302.2"/>
</dbReference>
<dbReference type="Gramene" id="MELO3C025302.2.1">
    <property type="protein sequence ID" value="MELO3C025302.2.1"/>
    <property type="gene ID" value="MELO3C025302.2"/>
</dbReference>
<organism evidence="1">
    <name type="scientific">Cucumis melo</name>
    <name type="common">Muskmelon</name>
    <dbReference type="NCBI Taxonomy" id="3656"/>
    <lineage>
        <taxon>Eukaryota</taxon>
        <taxon>Viridiplantae</taxon>
        <taxon>Streptophyta</taxon>
        <taxon>Embryophyta</taxon>
        <taxon>Tracheophyta</taxon>
        <taxon>Spermatophyta</taxon>
        <taxon>Magnoliopsida</taxon>
        <taxon>eudicotyledons</taxon>
        <taxon>Gunneridae</taxon>
        <taxon>Pentapetalae</taxon>
        <taxon>rosids</taxon>
        <taxon>fabids</taxon>
        <taxon>Cucurbitales</taxon>
        <taxon>Cucurbitaceae</taxon>
        <taxon>Benincaseae</taxon>
        <taxon>Cucumis</taxon>
    </lineage>
</organism>
<dbReference type="InterPro" id="IPR023214">
    <property type="entry name" value="HAD_sf"/>
</dbReference>
<dbReference type="SUPFAM" id="SSF56784">
    <property type="entry name" value="HAD-like"/>
    <property type="match status" value="1"/>
</dbReference>
<reference evidence="1" key="1">
    <citation type="submission" date="2023-03" db="UniProtKB">
        <authorList>
            <consortium name="EnsemblPlants"/>
        </authorList>
    </citation>
    <scope>IDENTIFICATION</scope>
</reference>
<evidence type="ECO:0000313" key="1">
    <source>
        <dbReference type="EnsemblPlants" id="MELO3C025302.2.1"/>
    </source>
</evidence>
<evidence type="ECO:0008006" key="2">
    <source>
        <dbReference type="Google" id="ProtNLM"/>
    </source>
</evidence>
<accession>A0A9I9DYR3</accession>
<dbReference type="Gene3D" id="3.40.50.1000">
    <property type="entry name" value="HAD superfamily/HAD-like"/>
    <property type="match status" value="1"/>
</dbReference>
<dbReference type="InterPro" id="IPR006439">
    <property type="entry name" value="HAD-SF_hydro_IA"/>
</dbReference>
<proteinExistence type="predicted"/>
<name>A0A9I9DYR3_CUCME</name>
<dbReference type="Pfam" id="PF00702">
    <property type="entry name" value="Hydrolase"/>
    <property type="match status" value="1"/>
</dbReference>
<dbReference type="InterPro" id="IPR036412">
    <property type="entry name" value="HAD-like_sf"/>
</dbReference>
<sequence length="273" mass="31197">KTIRQSKIPFASDLTCKRRGHGLGAAVLLPIELTLMASLFNPNPPLVSFSSIRPSSFNPSKMVSNFNQTSIITNNTDVIAHTKLFSSSLSMATGCSSAGGDNTSRKLPVLLFDIMDTLVRDPFYDDVPAFFRMPMEELLELKDPTVWIEFEKGLIDEAELEKRFFKDERPIDFEGLKSCMISGYSFLEGIEELLIALKEKNYEMHAFTNYPVWYEMIEEKLKISKYLSWTFCSCKNGKRKPDPEFYLEALRHLKVEPANCIFVDDSLLAERRM</sequence>
<dbReference type="PANTHER" id="PTHR43611:SF3">
    <property type="entry name" value="FLAVIN MONONUCLEOTIDE HYDROLASE 1, CHLOROPLATIC"/>
    <property type="match status" value="1"/>
</dbReference>
<dbReference type="PANTHER" id="PTHR43611">
    <property type="entry name" value="ALPHA-D-GLUCOSE 1-PHOSPHATE PHOSPHATASE"/>
    <property type="match status" value="1"/>
</dbReference>
<protein>
    <recommendedName>
        <fullName evidence="2">Flavin mononucleotide hydrolase 1, chloroplatic</fullName>
    </recommendedName>
</protein>
<dbReference type="NCBIfam" id="TIGR01509">
    <property type="entry name" value="HAD-SF-IA-v3"/>
    <property type="match status" value="1"/>
</dbReference>